<gene>
    <name evidence="1" type="ORF">QBC37DRAFT_380548</name>
</gene>
<dbReference type="EMBL" id="MU858331">
    <property type="protein sequence ID" value="KAK4206979.1"/>
    <property type="molecule type" value="Genomic_DNA"/>
</dbReference>
<name>A0AAN7B1M8_9PEZI</name>
<dbReference type="Proteomes" id="UP001301769">
    <property type="component" value="Unassembled WGS sequence"/>
</dbReference>
<evidence type="ECO:0000313" key="2">
    <source>
        <dbReference type="Proteomes" id="UP001301769"/>
    </source>
</evidence>
<accession>A0AAN7B1M8</accession>
<reference evidence="1" key="2">
    <citation type="submission" date="2023-05" db="EMBL/GenBank/DDBJ databases">
        <authorList>
            <consortium name="Lawrence Berkeley National Laboratory"/>
            <person name="Steindorff A."/>
            <person name="Hensen N."/>
            <person name="Bonometti L."/>
            <person name="Westerberg I."/>
            <person name="Brannstrom I.O."/>
            <person name="Guillou S."/>
            <person name="Cros-Aarteil S."/>
            <person name="Calhoun S."/>
            <person name="Haridas S."/>
            <person name="Kuo A."/>
            <person name="Mondo S."/>
            <person name="Pangilinan J."/>
            <person name="Riley R."/>
            <person name="Labutti K."/>
            <person name="Andreopoulos B."/>
            <person name="Lipzen A."/>
            <person name="Chen C."/>
            <person name="Yanf M."/>
            <person name="Daum C."/>
            <person name="Ng V."/>
            <person name="Clum A."/>
            <person name="Ohm R."/>
            <person name="Martin F."/>
            <person name="Silar P."/>
            <person name="Natvig D."/>
            <person name="Lalanne C."/>
            <person name="Gautier V."/>
            <person name="Ament-Velasquez S.L."/>
            <person name="Kruys A."/>
            <person name="Hutchinson M.I."/>
            <person name="Powell A.J."/>
            <person name="Barry K."/>
            <person name="Miller A.N."/>
            <person name="Grigoriev I.V."/>
            <person name="Debuchy R."/>
            <person name="Gladieux P."/>
            <person name="Thoren M.H."/>
            <person name="Johannesson H."/>
        </authorList>
    </citation>
    <scope>NUCLEOTIDE SEQUENCE</scope>
    <source>
        <strain evidence="1">PSN293</strain>
    </source>
</reference>
<keyword evidence="2" id="KW-1185">Reference proteome</keyword>
<protein>
    <submittedName>
        <fullName evidence="1">Uncharacterized protein</fullName>
    </submittedName>
</protein>
<organism evidence="1 2">
    <name type="scientific">Rhypophila decipiens</name>
    <dbReference type="NCBI Taxonomy" id="261697"/>
    <lineage>
        <taxon>Eukaryota</taxon>
        <taxon>Fungi</taxon>
        <taxon>Dikarya</taxon>
        <taxon>Ascomycota</taxon>
        <taxon>Pezizomycotina</taxon>
        <taxon>Sordariomycetes</taxon>
        <taxon>Sordariomycetidae</taxon>
        <taxon>Sordariales</taxon>
        <taxon>Naviculisporaceae</taxon>
        <taxon>Rhypophila</taxon>
    </lineage>
</organism>
<sequence>MCRFHVHLKKISWPEDVRSQIDRLARNVLLEAAQPIKHFVLRIDFADDLSPLGSALDRAVDPLGSYYRSKYGIEMKSPVGEEGYKNTVLEYVKAVSAVLGGVLRNVEVARVHVEGCKRFPQAVTDPSVLGVTQAWEERMMSSAEDHPASPLPAMFWAMEDLLNKYKMSDVAPYPKRIENGVAPFWSYIPVRTDQGLLKLRELMEQEDEEGFLADWQKLFAEVRVPKLDDKYWDPYHRIRREYAAHLRISTESPTAIEQSVGPVNHQLRRRWLIVRNRRGFLRGEPKSRK</sequence>
<dbReference type="AlphaFoldDB" id="A0AAN7B1M8"/>
<comment type="caution">
    <text evidence="1">The sequence shown here is derived from an EMBL/GenBank/DDBJ whole genome shotgun (WGS) entry which is preliminary data.</text>
</comment>
<evidence type="ECO:0000313" key="1">
    <source>
        <dbReference type="EMBL" id="KAK4206979.1"/>
    </source>
</evidence>
<proteinExistence type="predicted"/>
<reference evidence="1" key="1">
    <citation type="journal article" date="2023" name="Mol. Phylogenet. Evol.">
        <title>Genome-scale phylogeny and comparative genomics of the fungal order Sordariales.</title>
        <authorList>
            <person name="Hensen N."/>
            <person name="Bonometti L."/>
            <person name="Westerberg I."/>
            <person name="Brannstrom I.O."/>
            <person name="Guillou S."/>
            <person name="Cros-Aarteil S."/>
            <person name="Calhoun S."/>
            <person name="Haridas S."/>
            <person name="Kuo A."/>
            <person name="Mondo S."/>
            <person name="Pangilinan J."/>
            <person name="Riley R."/>
            <person name="LaButti K."/>
            <person name="Andreopoulos B."/>
            <person name="Lipzen A."/>
            <person name="Chen C."/>
            <person name="Yan M."/>
            <person name="Daum C."/>
            <person name="Ng V."/>
            <person name="Clum A."/>
            <person name="Steindorff A."/>
            <person name="Ohm R.A."/>
            <person name="Martin F."/>
            <person name="Silar P."/>
            <person name="Natvig D.O."/>
            <person name="Lalanne C."/>
            <person name="Gautier V."/>
            <person name="Ament-Velasquez S.L."/>
            <person name="Kruys A."/>
            <person name="Hutchinson M.I."/>
            <person name="Powell A.J."/>
            <person name="Barry K."/>
            <person name="Miller A.N."/>
            <person name="Grigoriev I.V."/>
            <person name="Debuchy R."/>
            <person name="Gladieux P."/>
            <person name="Hiltunen Thoren M."/>
            <person name="Johannesson H."/>
        </authorList>
    </citation>
    <scope>NUCLEOTIDE SEQUENCE</scope>
    <source>
        <strain evidence="1">PSN293</strain>
    </source>
</reference>